<evidence type="ECO:0000256" key="1">
    <source>
        <dbReference type="SAM" id="MobiDB-lite"/>
    </source>
</evidence>
<protein>
    <submittedName>
        <fullName evidence="2">Glucosamine-fructose-6-phosphate aminotransferase</fullName>
    </submittedName>
</protein>
<dbReference type="EMBL" id="CP011125">
    <property type="protein sequence ID" value="AKF03429.1"/>
    <property type="molecule type" value="Genomic_DNA"/>
</dbReference>
<keyword evidence="2" id="KW-0808">Transferase</keyword>
<accession>A0A0F6SDH0</accession>
<evidence type="ECO:0000313" key="3">
    <source>
        <dbReference type="Proteomes" id="UP000034883"/>
    </source>
</evidence>
<organism evidence="2 3">
    <name type="scientific">Sandaracinus amylolyticus</name>
    <dbReference type="NCBI Taxonomy" id="927083"/>
    <lineage>
        <taxon>Bacteria</taxon>
        <taxon>Pseudomonadati</taxon>
        <taxon>Myxococcota</taxon>
        <taxon>Polyangia</taxon>
        <taxon>Polyangiales</taxon>
        <taxon>Sandaracinaceae</taxon>
        <taxon>Sandaracinus</taxon>
    </lineage>
</organism>
<proteinExistence type="predicted"/>
<feature type="region of interest" description="Disordered" evidence="1">
    <location>
        <begin position="33"/>
        <end position="55"/>
    </location>
</feature>
<keyword evidence="3" id="KW-1185">Reference proteome</keyword>
<dbReference type="STRING" id="927083.DB32_000578"/>
<reference evidence="2 3" key="1">
    <citation type="submission" date="2015-03" db="EMBL/GenBank/DDBJ databases">
        <title>Genome assembly of Sandaracinus amylolyticus DSM 53668.</title>
        <authorList>
            <person name="Sharma G."/>
            <person name="Subramanian S."/>
        </authorList>
    </citation>
    <scope>NUCLEOTIDE SEQUENCE [LARGE SCALE GENOMIC DNA]</scope>
    <source>
        <strain evidence="2 3">DSM 53668</strain>
    </source>
</reference>
<dbReference type="KEGG" id="samy:DB32_000578"/>
<keyword evidence="2" id="KW-0032">Aminotransferase</keyword>
<dbReference type="InterPro" id="IPR013783">
    <property type="entry name" value="Ig-like_fold"/>
</dbReference>
<dbReference type="GO" id="GO:0008483">
    <property type="term" value="F:transaminase activity"/>
    <property type="evidence" value="ECO:0007669"/>
    <property type="project" value="UniProtKB-KW"/>
</dbReference>
<dbReference type="Proteomes" id="UP000034883">
    <property type="component" value="Chromosome"/>
</dbReference>
<dbReference type="PROSITE" id="PS51257">
    <property type="entry name" value="PROKAR_LIPOPROTEIN"/>
    <property type="match status" value="1"/>
</dbReference>
<gene>
    <name evidence="2" type="ORF">DB32_000578</name>
</gene>
<dbReference type="Gene3D" id="2.60.40.10">
    <property type="entry name" value="Immunoglobulins"/>
    <property type="match status" value="1"/>
</dbReference>
<dbReference type="AlphaFoldDB" id="A0A0F6SDH0"/>
<sequence>MPRRAGEHRAMRWSACAILSAWLVVIGCDEASPREGDAGRDAAQGSVDAARPGDDASAVIDAASDAPPSGVSGRVTYDRRPFARTGLGAAIASSAPGVIVVLLDGEREVARTTTDEDGAYAFDAQGDGVRVLASSGDPESAVTDFDGATYAFRGPAGDLHVGETDFAGALAIAHTMREGLEYARVAFERDEPFPPLETHWERGRTTPGGTSYASGDELWILGGPDDTDEFDEPVLLHELGHFLQHVIPFSRIVGGDPHAGADTDPRLAWNEGWPSFFASAVRGDPFYGDTVGGEISLALDLGALPRSGDFVANAGAPMSQPLSEWIIASSLWRLYVASADVDQQRARSFGVLTRWLAEGASDRAADGPELVDFLDGYLCTHAGADRAVIESYVVADRSFPYDLAPPCEKPGRPRAVVMRDPAPVWLPGHRIVDVRGRVLREIVIR</sequence>
<evidence type="ECO:0000313" key="2">
    <source>
        <dbReference type="EMBL" id="AKF03429.1"/>
    </source>
</evidence>
<name>A0A0F6SDH0_9BACT</name>